<sequence>MARLSREFYSGNTVETAQNLLGKVLVRQWKGRFLAGRITETEAYIGRCDKACHAYHYRRTARTETLFLAPGHAYIYLIYGMYHCLNFVTEPEGEPAAVLVRSVEPVAGTEWMQQLRYGEKPLTAYRLKNFLNGPGKVCQGFSLTRHENGLDLTGDTLFVCDGPEDIGLPAPIPAKERLCSGPRIGVDYAEEARDFPWRFWLEKEV</sequence>
<dbReference type="SUPFAM" id="SSF50486">
    <property type="entry name" value="FMT C-terminal domain-like"/>
    <property type="match status" value="1"/>
</dbReference>
<dbReference type="KEGG" id="pfaa:MM59RIKEN_33040"/>
<evidence type="ECO:0000256" key="4">
    <source>
        <dbReference type="ARBA" id="ARBA00023204"/>
    </source>
</evidence>
<evidence type="ECO:0000256" key="1">
    <source>
        <dbReference type="ARBA" id="ARBA00009232"/>
    </source>
</evidence>
<dbReference type="GO" id="GO:0006284">
    <property type="term" value="P:base-excision repair"/>
    <property type="evidence" value="ECO:0007669"/>
    <property type="project" value="InterPro"/>
</dbReference>
<dbReference type="Proteomes" id="UP000679848">
    <property type="component" value="Plasmid pMM59_01"/>
</dbReference>
<dbReference type="AlphaFoldDB" id="A0A830QSK9"/>
<dbReference type="NCBIfam" id="TIGR00567">
    <property type="entry name" value="3mg"/>
    <property type="match status" value="1"/>
</dbReference>
<dbReference type="PANTHER" id="PTHR10429:SF0">
    <property type="entry name" value="DNA-3-METHYLADENINE GLYCOSYLASE"/>
    <property type="match status" value="1"/>
</dbReference>
<dbReference type="Gene3D" id="3.10.300.10">
    <property type="entry name" value="Methylpurine-DNA glycosylase (MPG)"/>
    <property type="match status" value="1"/>
</dbReference>
<dbReference type="PANTHER" id="PTHR10429">
    <property type="entry name" value="DNA-3-METHYLADENINE GLYCOSYLASE"/>
    <property type="match status" value="1"/>
</dbReference>
<dbReference type="Pfam" id="PF02245">
    <property type="entry name" value="Pur_DNA_glyco"/>
    <property type="match status" value="1"/>
</dbReference>
<dbReference type="EC" id="3.2.2.-" evidence="5"/>
<dbReference type="GO" id="GO:0003677">
    <property type="term" value="F:DNA binding"/>
    <property type="evidence" value="ECO:0007669"/>
    <property type="project" value="InterPro"/>
</dbReference>
<evidence type="ECO:0000256" key="3">
    <source>
        <dbReference type="ARBA" id="ARBA00022801"/>
    </source>
</evidence>
<dbReference type="HAMAP" id="MF_00527">
    <property type="entry name" value="3MGH"/>
    <property type="match status" value="1"/>
</dbReference>
<geneLocation type="plasmid" evidence="6 7">
    <name>pMM59_01</name>
</geneLocation>
<dbReference type="RefSeq" id="WP_213543878.1">
    <property type="nucleotide sequence ID" value="NZ_AP023421.1"/>
</dbReference>
<keyword evidence="2 5" id="KW-0227">DNA damage</keyword>
<keyword evidence="3 5" id="KW-0378">Hydrolase</keyword>
<evidence type="ECO:0000313" key="6">
    <source>
        <dbReference type="EMBL" id="BCK85985.1"/>
    </source>
</evidence>
<dbReference type="CDD" id="cd00540">
    <property type="entry name" value="AAG"/>
    <property type="match status" value="1"/>
</dbReference>
<keyword evidence="6" id="KW-0614">Plasmid</keyword>
<reference evidence="6" key="1">
    <citation type="submission" date="2020-09" db="EMBL/GenBank/DDBJ databases">
        <title>New species isolated from human feces.</title>
        <authorList>
            <person name="Kitahara M."/>
            <person name="Shigeno Y."/>
            <person name="Shime M."/>
            <person name="Matsumoto Y."/>
            <person name="Nakamura S."/>
            <person name="Motooka D."/>
            <person name="Fukuoka S."/>
            <person name="Nishikawa H."/>
            <person name="Benno Y."/>
        </authorList>
    </citation>
    <scope>NUCLEOTIDE SEQUENCE</scope>
    <source>
        <strain evidence="6">MM59</strain>
        <plasmid evidence="6">pMM59_01</plasmid>
    </source>
</reference>
<gene>
    <name evidence="6" type="ORF">MM59RIKEN_33040</name>
</gene>
<evidence type="ECO:0000256" key="5">
    <source>
        <dbReference type="HAMAP-Rule" id="MF_00527"/>
    </source>
</evidence>
<dbReference type="InterPro" id="IPR036995">
    <property type="entry name" value="MPG_sf"/>
</dbReference>
<evidence type="ECO:0000313" key="7">
    <source>
        <dbReference type="Proteomes" id="UP000679848"/>
    </source>
</evidence>
<keyword evidence="7" id="KW-1185">Reference proteome</keyword>
<dbReference type="FunFam" id="3.10.300.10:FF:000001">
    <property type="entry name" value="Putative 3-methyladenine DNA glycosylase"/>
    <property type="match status" value="1"/>
</dbReference>
<protein>
    <recommendedName>
        <fullName evidence="5">Putative 3-methyladenine DNA glycosylase</fullName>
        <ecNumber evidence="5">3.2.2.-</ecNumber>
    </recommendedName>
</protein>
<proteinExistence type="inferred from homology"/>
<evidence type="ECO:0000256" key="2">
    <source>
        <dbReference type="ARBA" id="ARBA00022763"/>
    </source>
</evidence>
<name>A0A830QSK9_9FIRM</name>
<comment type="similarity">
    <text evidence="1 5">Belongs to the DNA glycosylase MPG family.</text>
</comment>
<dbReference type="GO" id="GO:0003905">
    <property type="term" value="F:alkylbase DNA N-glycosylase activity"/>
    <property type="evidence" value="ECO:0007669"/>
    <property type="project" value="InterPro"/>
</dbReference>
<dbReference type="InterPro" id="IPR003180">
    <property type="entry name" value="MPG"/>
</dbReference>
<organism evidence="6 7">
    <name type="scientific">Pusillibacter faecalis</name>
    <dbReference type="NCBI Taxonomy" id="2714358"/>
    <lineage>
        <taxon>Bacteria</taxon>
        <taxon>Bacillati</taxon>
        <taxon>Bacillota</taxon>
        <taxon>Clostridia</taxon>
        <taxon>Eubacteriales</taxon>
        <taxon>Oscillospiraceae</taxon>
        <taxon>Pusillibacter</taxon>
    </lineage>
</organism>
<dbReference type="EMBL" id="AP023421">
    <property type="protein sequence ID" value="BCK85985.1"/>
    <property type="molecule type" value="Genomic_DNA"/>
</dbReference>
<dbReference type="InterPro" id="IPR011034">
    <property type="entry name" value="Formyl_transferase-like_C_sf"/>
</dbReference>
<keyword evidence="4 5" id="KW-0234">DNA repair</keyword>
<accession>A0A830QSK9</accession>